<reference evidence="5 6" key="1">
    <citation type="journal article" date="2016" name="BMC Genomics">
        <title>Comparative genomics reveals Cyclospora cayetanensis possesses coccidia-like metabolism and invasion components but unique surface antigens.</title>
        <authorList>
            <person name="Liu S."/>
            <person name="Wang L."/>
            <person name="Zheng H."/>
            <person name="Xu Z."/>
            <person name="Roellig D.M."/>
            <person name="Li N."/>
            <person name="Frace M.A."/>
            <person name="Tang K."/>
            <person name="Arrowood M.J."/>
            <person name="Moss D.M."/>
            <person name="Zhang L."/>
            <person name="Feng Y."/>
            <person name="Xiao L."/>
        </authorList>
    </citation>
    <scope>NUCLEOTIDE SEQUENCE [LARGE SCALE GENOMIC DNA]</scope>
    <source>
        <strain evidence="5 6">CHN_HEN01</strain>
    </source>
</reference>
<evidence type="ECO:0000256" key="2">
    <source>
        <dbReference type="ARBA" id="ARBA00022737"/>
    </source>
</evidence>
<dbReference type="PANTHER" id="PTHR15574:SF40">
    <property type="entry name" value="WD AND TETRATRICOPEPTIDE REPEATS PROTEIN 1"/>
    <property type="match status" value="1"/>
</dbReference>
<dbReference type="Gene3D" id="2.130.10.10">
    <property type="entry name" value="YVTN repeat-like/Quinoprotein amine dehydrogenase"/>
    <property type="match status" value="2"/>
</dbReference>
<dbReference type="Gene3D" id="1.25.40.10">
    <property type="entry name" value="Tetratricopeptide repeat domain"/>
    <property type="match status" value="1"/>
</dbReference>
<evidence type="ECO:0000313" key="6">
    <source>
        <dbReference type="Proteomes" id="UP000095192"/>
    </source>
</evidence>
<sequence length="611" mass="67530">MDRPRSVYQVHKRRRRFPHECRAALDSLQWSSLVATRLMSDEEALDERCTPARRLASGHAGCVNRLSWHESGNFLASTSDDRRVLIWDLPQDTPGALGPLAPPSGDPFTTHTTDHHHHRGARISHPVRRIETGHQLNVFGVAFLGMEAVATGAMDSEVRLSSISRGVCLKRFTCHANQVKHIAALPHDSRNIWWSASDDGTIRQFDRREPHVCRRRDCRNVLISLSSESCSPSVSHRPHGNVDIAARRVQLYDLHAPGGGVLAEDRLLLQQAFYESAWLRRRFDAAEVKALSINPLRPEYLAVAANDPVVRVYDRRMLSLSGLRTSRNPPSHRVAAAAARGTPAHPLPPLPAAAWSVRGQVPCDTFVPTCLWKRPFEGRKTPLTPQQGCVKLLAGTLSSGAPSAVKEAHALAWMGYSSNKSTPGCPCRYCCLANEPTTTFGIPETQIRTWQLEGNALMERGLEGMAVCAYTRALRFAVAAHLRVPLLCNRALAQLRSKPRFGVSAAAAAERDAREAVYLDPYCPKAYYRLIAALRACSSISAASRVAREALARFPNVAEFRRVSRQLQLDVVTLASSALPTCLLPSIKQKPKCRNLVKLRGSRGSISSRLR</sequence>
<dbReference type="InParanoid" id="A0A1D3D9X9"/>
<dbReference type="InterPro" id="IPR036322">
    <property type="entry name" value="WD40_repeat_dom_sf"/>
</dbReference>
<dbReference type="Proteomes" id="UP000095192">
    <property type="component" value="Unassembled WGS sequence"/>
</dbReference>
<dbReference type="SUPFAM" id="SSF48452">
    <property type="entry name" value="TPR-like"/>
    <property type="match status" value="1"/>
</dbReference>
<evidence type="ECO:0000256" key="4">
    <source>
        <dbReference type="SAM" id="MobiDB-lite"/>
    </source>
</evidence>
<dbReference type="SMART" id="SM00320">
    <property type="entry name" value="WD40"/>
    <property type="match status" value="4"/>
</dbReference>
<dbReference type="PROSITE" id="PS00678">
    <property type="entry name" value="WD_REPEATS_1"/>
    <property type="match status" value="1"/>
</dbReference>
<evidence type="ECO:0000313" key="5">
    <source>
        <dbReference type="EMBL" id="OEH80264.1"/>
    </source>
</evidence>
<dbReference type="Pfam" id="PF00400">
    <property type="entry name" value="WD40"/>
    <property type="match status" value="2"/>
</dbReference>
<feature type="repeat" description="WD" evidence="3">
    <location>
        <begin position="56"/>
        <end position="89"/>
    </location>
</feature>
<proteinExistence type="predicted"/>
<dbReference type="GO" id="GO:0045717">
    <property type="term" value="P:negative regulation of fatty acid biosynthetic process"/>
    <property type="evidence" value="ECO:0007669"/>
    <property type="project" value="TreeGrafter"/>
</dbReference>
<feature type="region of interest" description="Disordered" evidence="4">
    <location>
        <begin position="95"/>
        <end position="116"/>
    </location>
</feature>
<dbReference type="InterPro" id="IPR019775">
    <property type="entry name" value="WD40_repeat_CS"/>
</dbReference>
<keyword evidence="1 3" id="KW-0853">WD repeat</keyword>
<evidence type="ECO:0000256" key="1">
    <source>
        <dbReference type="ARBA" id="ARBA00022574"/>
    </source>
</evidence>
<dbReference type="InterPro" id="IPR011990">
    <property type="entry name" value="TPR-like_helical_dom_sf"/>
</dbReference>
<dbReference type="AlphaFoldDB" id="A0A1D3D9X9"/>
<dbReference type="GO" id="GO:0080008">
    <property type="term" value="C:Cul4-RING E3 ubiquitin ligase complex"/>
    <property type="evidence" value="ECO:0007669"/>
    <property type="project" value="TreeGrafter"/>
</dbReference>
<dbReference type="EMBL" id="JROU02000139">
    <property type="protein sequence ID" value="OEH80264.1"/>
    <property type="molecule type" value="Genomic_DNA"/>
</dbReference>
<keyword evidence="6" id="KW-1185">Reference proteome</keyword>
<dbReference type="GO" id="GO:0005737">
    <property type="term" value="C:cytoplasm"/>
    <property type="evidence" value="ECO:0007669"/>
    <property type="project" value="TreeGrafter"/>
</dbReference>
<accession>A0A1D3D9X9</accession>
<dbReference type="SUPFAM" id="SSF50978">
    <property type="entry name" value="WD40 repeat-like"/>
    <property type="match status" value="1"/>
</dbReference>
<keyword evidence="2" id="KW-0677">Repeat</keyword>
<evidence type="ECO:0000256" key="3">
    <source>
        <dbReference type="PROSITE-ProRule" id="PRU00221"/>
    </source>
</evidence>
<dbReference type="VEuPathDB" id="ToxoDB:cyc_02782"/>
<comment type="caution">
    <text evidence="5">The sequence shown here is derived from an EMBL/GenBank/DDBJ whole genome shotgun (WGS) entry which is preliminary data.</text>
</comment>
<protein>
    <submittedName>
        <fullName evidence="5">Wd g-beta repeat-containing protein</fullName>
    </submittedName>
</protein>
<dbReference type="InterPro" id="IPR001680">
    <property type="entry name" value="WD40_rpt"/>
</dbReference>
<organism evidence="5 6">
    <name type="scientific">Cyclospora cayetanensis</name>
    <dbReference type="NCBI Taxonomy" id="88456"/>
    <lineage>
        <taxon>Eukaryota</taxon>
        <taxon>Sar</taxon>
        <taxon>Alveolata</taxon>
        <taxon>Apicomplexa</taxon>
        <taxon>Conoidasida</taxon>
        <taxon>Coccidia</taxon>
        <taxon>Eucoccidiorida</taxon>
        <taxon>Eimeriorina</taxon>
        <taxon>Eimeriidae</taxon>
        <taxon>Cyclospora</taxon>
    </lineage>
</organism>
<dbReference type="PANTHER" id="PTHR15574">
    <property type="entry name" value="WD REPEAT DOMAIN-CONTAINING FAMILY"/>
    <property type="match status" value="1"/>
</dbReference>
<dbReference type="PROSITE" id="PS50294">
    <property type="entry name" value="WD_REPEATS_REGION"/>
    <property type="match status" value="1"/>
</dbReference>
<dbReference type="InterPro" id="IPR045151">
    <property type="entry name" value="DCAF8"/>
</dbReference>
<dbReference type="PROSITE" id="PS50082">
    <property type="entry name" value="WD_REPEATS_2"/>
    <property type="match status" value="1"/>
</dbReference>
<dbReference type="InterPro" id="IPR015943">
    <property type="entry name" value="WD40/YVTN_repeat-like_dom_sf"/>
</dbReference>
<gene>
    <name evidence="5" type="ORF">cyc_02782</name>
</gene>
<name>A0A1D3D9X9_9EIME</name>